<keyword evidence="3" id="KW-0106">Calcium</keyword>
<dbReference type="GO" id="GO:0030246">
    <property type="term" value="F:carbohydrate binding"/>
    <property type="evidence" value="ECO:0007669"/>
    <property type="project" value="InterPro"/>
</dbReference>
<dbReference type="Pfam" id="PF07971">
    <property type="entry name" value="Glyco_hydro_92"/>
    <property type="match status" value="1"/>
</dbReference>
<dbReference type="RefSeq" id="WP_309938116.1">
    <property type="nucleotide sequence ID" value="NZ_AP025305.1"/>
</dbReference>
<proteinExistence type="predicted"/>
<dbReference type="InterPro" id="IPR014718">
    <property type="entry name" value="GH-type_carb-bd"/>
</dbReference>
<dbReference type="Gene3D" id="1.20.1050.60">
    <property type="entry name" value="alpha-1,2-mannosidase"/>
    <property type="match status" value="1"/>
</dbReference>
<dbReference type="InterPro" id="IPR041371">
    <property type="entry name" value="GH92_N"/>
</dbReference>
<comment type="cofactor">
    <cofactor evidence="1">
        <name>Ca(2+)</name>
        <dbReference type="ChEBI" id="CHEBI:29108"/>
    </cofactor>
</comment>
<organism evidence="7 8">
    <name type="scientific">Aureibacter tunicatorum</name>
    <dbReference type="NCBI Taxonomy" id="866807"/>
    <lineage>
        <taxon>Bacteria</taxon>
        <taxon>Pseudomonadati</taxon>
        <taxon>Bacteroidota</taxon>
        <taxon>Cytophagia</taxon>
        <taxon>Cytophagales</taxon>
        <taxon>Persicobacteraceae</taxon>
        <taxon>Aureibacter</taxon>
    </lineage>
</organism>
<evidence type="ECO:0000259" key="6">
    <source>
        <dbReference type="Pfam" id="PF17678"/>
    </source>
</evidence>
<dbReference type="GO" id="GO:0000224">
    <property type="term" value="F:peptide-N4-(N-acetyl-beta-glucosaminyl)asparagine amidase activity"/>
    <property type="evidence" value="ECO:0007669"/>
    <property type="project" value="TreeGrafter"/>
</dbReference>
<dbReference type="InterPro" id="IPR005887">
    <property type="entry name" value="GH92_a_mannosidase_put"/>
</dbReference>
<dbReference type="PANTHER" id="PTHR12143">
    <property type="entry name" value="PEPTIDE N-GLYCANASE PNGASE -RELATED"/>
    <property type="match status" value="1"/>
</dbReference>
<dbReference type="Gene3D" id="3.30.2080.10">
    <property type="entry name" value="GH92 mannosidase domain"/>
    <property type="match status" value="1"/>
</dbReference>
<gene>
    <name evidence="7" type="ORF">HNQ88_001647</name>
</gene>
<evidence type="ECO:0000313" key="7">
    <source>
        <dbReference type="EMBL" id="MDR6238610.1"/>
    </source>
</evidence>
<dbReference type="NCBIfam" id="TIGR01180">
    <property type="entry name" value="aman2_put"/>
    <property type="match status" value="1"/>
</dbReference>
<dbReference type="AlphaFoldDB" id="A0AAE3XLB8"/>
<dbReference type="Gene3D" id="1.20.1610.10">
    <property type="entry name" value="alpha-1,2-mannosidases domains"/>
    <property type="match status" value="1"/>
</dbReference>
<dbReference type="GO" id="GO:0005829">
    <property type="term" value="C:cytosol"/>
    <property type="evidence" value="ECO:0007669"/>
    <property type="project" value="TreeGrafter"/>
</dbReference>
<dbReference type="Proteomes" id="UP001185092">
    <property type="component" value="Unassembled WGS sequence"/>
</dbReference>
<evidence type="ECO:0000256" key="2">
    <source>
        <dbReference type="ARBA" id="ARBA00011245"/>
    </source>
</evidence>
<dbReference type="InterPro" id="IPR008928">
    <property type="entry name" value="6-hairpin_glycosidase_sf"/>
</dbReference>
<keyword evidence="4" id="KW-0732">Signal</keyword>
<dbReference type="FunFam" id="3.30.2080.10:FF:000001">
    <property type="entry name" value="Alpha-1,2-mannosidase subfamily"/>
    <property type="match status" value="1"/>
</dbReference>
<feature type="domain" description="Glycosyl hydrolase family 92" evidence="5">
    <location>
        <begin position="287"/>
        <end position="756"/>
    </location>
</feature>
<feature type="signal peptide" evidence="4">
    <location>
        <begin position="1"/>
        <end position="20"/>
    </location>
</feature>
<dbReference type="GO" id="GO:0006516">
    <property type="term" value="P:glycoprotein catabolic process"/>
    <property type="evidence" value="ECO:0007669"/>
    <property type="project" value="TreeGrafter"/>
</dbReference>
<dbReference type="InterPro" id="IPR050883">
    <property type="entry name" value="PNGase"/>
</dbReference>
<dbReference type="FunFam" id="1.20.1050.60:FF:000001">
    <property type="entry name" value="Putative alpha-1,2-mannosidase"/>
    <property type="match status" value="1"/>
</dbReference>
<comment type="subunit">
    <text evidence="2">Monomer.</text>
</comment>
<name>A0AAE3XLB8_9BACT</name>
<evidence type="ECO:0000259" key="5">
    <source>
        <dbReference type="Pfam" id="PF07971"/>
    </source>
</evidence>
<evidence type="ECO:0000313" key="8">
    <source>
        <dbReference type="Proteomes" id="UP001185092"/>
    </source>
</evidence>
<dbReference type="PANTHER" id="PTHR12143:SF39">
    <property type="entry name" value="SECRETED PROTEIN"/>
    <property type="match status" value="1"/>
</dbReference>
<feature type="chain" id="PRO_5042127218" evidence="4">
    <location>
        <begin position="21"/>
        <end position="759"/>
    </location>
</feature>
<dbReference type="SUPFAM" id="SSF48208">
    <property type="entry name" value="Six-hairpin glycosidases"/>
    <property type="match status" value="1"/>
</dbReference>
<dbReference type="EMBL" id="JAVDQD010000002">
    <property type="protein sequence ID" value="MDR6238610.1"/>
    <property type="molecule type" value="Genomic_DNA"/>
</dbReference>
<comment type="caution">
    <text evidence="7">The sequence shown here is derived from an EMBL/GenBank/DDBJ whole genome shotgun (WGS) entry which is preliminary data.</text>
</comment>
<feature type="domain" description="Glycosyl hydrolase family 92 N-terminal" evidence="6">
    <location>
        <begin position="27"/>
        <end position="281"/>
    </location>
</feature>
<dbReference type="Pfam" id="PF17678">
    <property type="entry name" value="Glyco_hydro_92N"/>
    <property type="match status" value="1"/>
</dbReference>
<dbReference type="Gene3D" id="2.70.98.10">
    <property type="match status" value="1"/>
</dbReference>
<accession>A0AAE3XLB8</accession>
<evidence type="ECO:0000256" key="3">
    <source>
        <dbReference type="ARBA" id="ARBA00022837"/>
    </source>
</evidence>
<dbReference type="InterPro" id="IPR012939">
    <property type="entry name" value="Glyco_hydro_92"/>
</dbReference>
<dbReference type="GO" id="GO:0005975">
    <property type="term" value="P:carbohydrate metabolic process"/>
    <property type="evidence" value="ECO:0007669"/>
    <property type="project" value="InterPro"/>
</dbReference>
<evidence type="ECO:0000256" key="1">
    <source>
        <dbReference type="ARBA" id="ARBA00001913"/>
    </source>
</evidence>
<sequence length="759" mass="85379">MKKLLILPFLLSAWMSQAFSQSLPADYVDPFIGTLNYGATNPGAIAPRGMVSVSPFNVAGGGNKHEKDSDWNSTPYWNDNHFMTGFSHVNLSGVGCPDLGAILLMPTTGELNFDPYTYGSTYSEETAKAGYYSVKLDKYNTTAEMTSTIRSGVSKYHFPKGQANVLLNLGLNLTNIEGGMLKINSSTELEGFKMVGGFCYNDPSTTYPVYFVMELSQPADEYGTWKEFKEITGFEKSFAPYNGDLIQSKFNKMHVAGDSIGAYFTYNLEEATDIEVKVGVSYVSIENARENLKAETADKDFADIRTESKATWNNLLSTIEVEGGTHDDKVKFYTALYHTLIHPNTLNDVNGEYPEVGTGNIGKLEAGKSRYTVFSLWDTYRNLHPLMSLIFPQQQSDMASSMVDMYYENGWLPKWELNSTETFTMVGDPAAVVIADTYLRGIQDFDVDGAYEAIMKSAEAGRDEDSFNPIRPGNEDYLSKGYISTEAESKRHNVWGSVSTTLEYNIADYSTAQLAMELGKKDDYKRFMKQSKSYKNLFDKKMNMIRPKNADGSWYEPFDPLSGANFQHTVGYVEGTAWQYAFMVPHDIRNLAKMTGGNKTFISQLQNIFDNDLFDMANEPDIAYPYFFNIVKGEEWRTQKTVNDLVNEHYTTKPEGLPGNDDTGTMSAWLVYSMMGFYPYCPADMDYAITSPIFDKVTIHLDNKYYSGEKIEITAERDSENSIYIDQLNVNGKAHNSYFIDHSKLVNGAKLEFKLKDSK</sequence>
<reference evidence="7" key="1">
    <citation type="submission" date="2023-07" db="EMBL/GenBank/DDBJ databases">
        <title>Genomic Encyclopedia of Type Strains, Phase IV (KMG-IV): sequencing the most valuable type-strain genomes for metagenomic binning, comparative biology and taxonomic classification.</title>
        <authorList>
            <person name="Goeker M."/>
        </authorList>
    </citation>
    <scope>NUCLEOTIDE SEQUENCE</scope>
    <source>
        <strain evidence="7">DSM 26174</strain>
    </source>
</reference>
<keyword evidence="8" id="KW-1185">Reference proteome</keyword>
<protein>
    <submittedName>
        <fullName evidence="7">Alpha-1,2-mannosidase</fullName>
    </submittedName>
</protein>
<evidence type="ECO:0000256" key="4">
    <source>
        <dbReference type="SAM" id="SignalP"/>
    </source>
</evidence>